<accession>A0A2H0UWT0</accession>
<comment type="caution">
    <text evidence="1">The sequence shown here is derived from an EMBL/GenBank/DDBJ whole genome shotgun (WGS) entry which is preliminary data.</text>
</comment>
<proteinExistence type="predicted"/>
<dbReference type="Proteomes" id="UP000228906">
    <property type="component" value="Unassembled WGS sequence"/>
</dbReference>
<dbReference type="AlphaFoldDB" id="A0A2H0UWT0"/>
<evidence type="ECO:0000313" key="1">
    <source>
        <dbReference type="EMBL" id="PIR91288.1"/>
    </source>
</evidence>
<evidence type="ECO:0000313" key="2">
    <source>
        <dbReference type="Proteomes" id="UP000228906"/>
    </source>
</evidence>
<reference evidence="2" key="1">
    <citation type="submission" date="2017-09" db="EMBL/GenBank/DDBJ databases">
        <title>Depth-based differentiation of microbial function through sediment-hosted aquifers and enrichment of novel symbionts in the deep terrestrial subsurface.</title>
        <authorList>
            <person name="Probst A.J."/>
            <person name="Ladd B."/>
            <person name="Jarett J.K."/>
            <person name="Geller-Mcgrath D.E."/>
            <person name="Sieber C.M.K."/>
            <person name="Emerson J.B."/>
            <person name="Anantharaman K."/>
            <person name="Thomas B.C."/>
            <person name="Malmstrom R."/>
            <person name="Stieglmeier M."/>
            <person name="Klingl A."/>
            <person name="Woyke T."/>
            <person name="Ryan C.M."/>
            <person name="Banfield J.F."/>
        </authorList>
    </citation>
    <scope>NUCLEOTIDE SEQUENCE [LARGE SCALE GENOMIC DNA]</scope>
</reference>
<protein>
    <submittedName>
        <fullName evidence="1">Uncharacterized protein</fullName>
    </submittedName>
</protein>
<dbReference type="EMBL" id="PFAV01000044">
    <property type="protein sequence ID" value="PIR91288.1"/>
    <property type="molecule type" value="Genomic_DNA"/>
</dbReference>
<gene>
    <name evidence="1" type="ORF">COU03_02545</name>
</gene>
<organism evidence="1 2">
    <name type="scientific">bacterium (Candidatus Gribaldobacteria) CG10_big_fil_rev_8_21_14_0_10_41_12</name>
    <dbReference type="NCBI Taxonomy" id="2014277"/>
    <lineage>
        <taxon>Bacteria</taxon>
        <taxon>Candidatus Gribaldobacteria</taxon>
    </lineage>
</organism>
<name>A0A2H0UWT0_9BACT</name>
<sequence length="88" mass="9994">MASRINNNITLSKATILKQKGMVILPLREYKRLCENAVPTHHLEGKEARELDWLIRDGVAEYRAGKTIKADSLGEALKIYGRKKNNKC</sequence>